<accession>A0A162G829</accession>
<keyword evidence="1" id="KW-0812">Transmembrane</keyword>
<evidence type="ECO:0000256" key="1">
    <source>
        <dbReference type="SAM" id="Phobius"/>
    </source>
</evidence>
<protein>
    <recommendedName>
        <fullName evidence="2">AtPDCT1/2 transmembrane domain-containing protein</fullName>
    </recommendedName>
</protein>
<feature type="transmembrane region" description="Helical" evidence="1">
    <location>
        <begin position="60"/>
        <end position="81"/>
    </location>
</feature>
<dbReference type="PANTHER" id="PTHR34674">
    <property type="entry name" value="PHOSPHATIDYLCHOLINE:DIACYLGLYCEROL CHOLINEPHOSPHOTRANSFERASE 1-RELATED"/>
    <property type="match status" value="1"/>
</dbReference>
<keyword evidence="1" id="KW-1133">Transmembrane helix</keyword>
<dbReference type="RefSeq" id="WP_063207227.1">
    <property type="nucleotide sequence ID" value="NZ_LUKD01000005.1"/>
</dbReference>
<dbReference type="EMBL" id="LUKD01000005">
    <property type="protein sequence ID" value="KYG65245.1"/>
    <property type="molecule type" value="Genomic_DNA"/>
</dbReference>
<dbReference type="Proteomes" id="UP000075799">
    <property type="component" value="Unassembled WGS sequence"/>
</dbReference>
<feature type="transmembrane region" description="Helical" evidence="1">
    <location>
        <begin position="183"/>
        <end position="201"/>
    </location>
</feature>
<dbReference type="PANTHER" id="PTHR34674:SF1">
    <property type="entry name" value="PHOSPHATIDYLCHOLINE:DIACYLGLYCEROL CHOLINEPHOSPHOTRANSFERASE 1-RELATED"/>
    <property type="match status" value="1"/>
</dbReference>
<proteinExistence type="predicted"/>
<organism evidence="3 4">
    <name type="scientific">Bdellovibrio bacteriovorus</name>
    <dbReference type="NCBI Taxonomy" id="959"/>
    <lineage>
        <taxon>Bacteria</taxon>
        <taxon>Pseudomonadati</taxon>
        <taxon>Bdellovibrionota</taxon>
        <taxon>Bdellovibrionia</taxon>
        <taxon>Bdellovibrionales</taxon>
        <taxon>Pseudobdellovibrionaceae</taxon>
        <taxon>Bdellovibrio</taxon>
    </lineage>
</organism>
<dbReference type="Pfam" id="PF24788">
    <property type="entry name" value="AtPDCT1_2"/>
    <property type="match status" value="1"/>
</dbReference>
<dbReference type="AlphaFoldDB" id="A0A162G829"/>
<dbReference type="Gene3D" id="1.20.144.10">
    <property type="entry name" value="Phosphatidic acid phosphatase type 2/haloperoxidase"/>
    <property type="match status" value="1"/>
</dbReference>
<dbReference type="InterPro" id="IPR055311">
    <property type="entry name" value="PDCT1/2-like"/>
</dbReference>
<keyword evidence="1" id="KW-0472">Membrane</keyword>
<comment type="caution">
    <text evidence="3">The sequence shown here is derived from an EMBL/GenBank/DDBJ whole genome shotgun (WGS) entry which is preliminary data.</text>
</comment>
<evidence type="ECO:0000259" key="2">
    <source>
        <dbReference type="Pfam" id="PF24788"/>
    </source>
</evidence>
<evidence type="ECO:0000313" key="4">
    <source>
        <dbReference type="Proteomes" id="UP000075799"/>
    </source>
</evidence>
<dbReference type="InterPro" id="IPR056361">
    <property type="entry name" value="AtPDCT1_2_TM_dom"/>
</dbReference>
<name>A0A162G829_BDEBC</name>
<evidence type="ECO:0000313" key="3">
    <source>
        <dbReference type="EMBL" id="KYG65245.1"/>
    </source>
</evidence>
<reference evidence="3 4" key="1">
    <citation type="submission" date="2016-03" db="EMBL/GenBank/DDBJ databases">
        <authorList>
            <person name="Ploux O."/>
        </authorList>
    </citation>
    <scope>NUCLEOTIDE SEQUENCE [LARGE SCALE GENOMIC DNA]</scope>
    <source>
        <strain evidence="3 4">EC13</strain>
    </source>
</reference>
<feature type="domain" description="AtPDCT1/2 transmembrane" evidence="2">
    <location>
        <begin position="37"/>
        <end position="198"/>
    </location>
</feature>
<dbReference type="OrthoDB" id="792641at2"/>
<sequence>MSLVIKSLIAAGAVVFWLFSQKLLGQRNQKHAGGIYDSVHKLTDKINAILQHHPWGSRALLISSSLIVDALGIFLITSALFGPSIRPLFGLFFLFALRQINQAITVLPTPEGMIWKDPGFPSLFVTYAVSNDLFFSGHTALAVFGALELASLGGPLFITLAIFIVIYEVITVLLLRAHWTMDVFAGAVTALWMFTVAEKFSPAIDQWLLQF</sequence>
<gene>
    <name evidence="3" type="ORF">AZI87_11850</name>
</gene>